<evidence type="ECO:0000313" key="1">
    <source>
        <dbReference type="EMBL" id="KAJ0224999.1"/>
    </source>
</evidence>
<dbReference type="Proteomes" id="UP000235145">
    <property type="component" value="Unassembled WGS sequence"/>
</dbReference>
<dbReference type="PANTHER" id="PTHR45786">
    <property type="entry name" value="DNA BINDING PROTEIN-LIKE"/>
    <property type="match status" value="1"/>
</dbReference>
<accession>A0A9R1WJL6</accession>
<dbReference type="EMBL" id="NBSK02000001">
    <property type="protein sequence ID" value="KAJ0224999.1"/>
    <property type="molecule type" value="Genomic_DNA"/>
</dbReference>
<dbReference type="PANTHER" id="PTHR45786:SF77">
    <property type="entry name" value="HELITRON HELICASE-LIKE DOMAIN-CONTAINING PROTEIN-RELATED"/>
    <property type="match status" value="1"/>
</dbReference>
<reference evidence="1 2" key="1">
    <citation type="journal article" date="2017" name="Nat. Commun.">
        <title>Genome assembly with in vitro proximity ligation data and whole-genome triplication in lettuce.</title>
        <authorList>
            <person name="Reyes-Chin-Wo S."/>
            <person name="Wang Z."/>
            <person name="Yang X."/>
            <person name="Kozik A."/>
            <person name="Arikit S."/>
            <person name="Song C."/>
            <person name="Xia L."/>
            <person name="Froenicke L."/>
            <person name="Lavelle D.O."/>
            <person name="Truco M.J."/>
            <person name="Xia R."/>
            <person name="Zhu S."/>
            <person name="Xu C."/>
            <person name="Xu H."/>
            <person name="Xu X."/>
            <person name="Cox K."/>
            <person name="Korf I."/>
            <person name="Meyers B.C."/>
            <person name="Michelmore R.W."/>
        </authorList>
    </citation>
    <scope>NUCLEOTIDE SEQUENCE [LARGE SCALE GENOMIC DNA]</scope>
    <source>
        <strain evidence="2">cv. Salinas</strain>
        <tissue evidence="1">Seedlings</tissue>
    </source>
</reference>
<comment type="caution">
    <text evidence="1">The sequence shown here is derived from an EMBL/GenBank/DDBJ whole genome shotgun (WGS) entry which is preliminary data.</text>
</comment>
<proteinExistence type="predicted"/>
<name>A0A9R1WJL6_LACSA</name>
<evidence type="ECO:0000313" key="2">
    <source>
        <dbReference type="Proteomes" id="UP000235145"/>
    </source>
</evidence>
<protein>
    <submittedName>
        <fullName evidence="1">Uncharacterized protein</fullName>
    </submittedName>
</protein>
<gene>
    <name evidence="1" type="ORF">LSAT_V11C100017910</name>
</gene>
<keyword evidence="2" id="KW-1185">Reference proteome</keyword>
<organism evidence="1 2">
    <name type="scientific">Lactuca sativa</name>
    <name type="common">Garden lettuce</name>
    <dbReference type="NCBI Taxonomy" id="4236"/>
    <lineage>
        <taxon>Eukaryota</taxon>
        <taxon>Viridiplantae</taxon>
        <taxon>Streptophyta</taxon>
        <taxon>Embryophyta</taxon>
        <taxon>Tracheophyta</taxon>
        <taxon>Spermatophyta</taxon>
        <taxon>Magnoliopsida</taxon>
        <taxon>eudicotyledons</taxon>
        <taxon>Gunneridae</taxon>
        <taxon>Pentapetalae</taxon>
        <taxon>asterids</taxon>
        <taxon>campanulids</taxon>
        <taxon>Asterales</taxon>
        <taxon>Asteraceae</taxon>
        <taxon>Cichorioideae</taxon>
        <taxon>Cichorieae</taxon>
        <taxon>Lactucinae</taxon>
        <taxon>Lactuca</taxon>
    </lineage>
</organism>
<dbReference type="AlphaFoldDB" id="A0A9R1WJL6"/>
<sequence length="160" mass="18149">MALPAKRRCLTAALSSVPRSCRSRHVVFFTGLPQYVDSGDCTCVCEFCGTNFSYVERVLRLSTSGHLKYYHCCRDGGVVLPYPSRFHPEFVDLYQNPRFLKDIRAYNSMFSMTSFGANVDESVNDNLGPYVFKISGQIFHRIGVTSPKSRPEKTVFVYAF</sequence>